<evidence type="ECO:0000256" key="1">
    <source>
        <dbReference type="ARBA" id="ARBA00004167"/>
    </source>
</evidence>
<sequence length="299" mass="30856">MAAVDGLNLGAPDGGADWKRWSLAGAAVLALHLGVVAMLRQTETVGGDFSAQTAIEMDLTPPPSGEAQKVEAGANADQVANEETPPAEPEQLEEVQDDTTPPDQLEPVTAETTPTEDVQEAQPIETPEVAADDVVTPNDVQAAVSLPPERTVVAQEETPTPRKERVKAPPKREPVKEVKREKPVDKPVAKPRTVASQAGGSGGAASSPGAAAAAAASYGSQVRSAVASQKRSGTSFTGRASVTFVVNRAGRVSSVSASGPPEAAAEAQAMVRRASLPPMPPEMTGASKTYTLPVNFTTR</sequence>
<protein>
    <submittedName>
        <fullName evidence="7">TonB family protein</fullName>
    </submittedName>
</protein>
<keyword evidence="3" id="KW-1133">Transmembrane helix</keyword>
<feature type="compositionally biased region" description="Polar residues" evidence="5">
    <location>
        <begin position="221"/>
        <end position="238"/>
    </location>
</feature>
<gene>
    <name evidence="7" type="ORF">EYR15_07755</name>
</gene>
<dbReference type="NCBIfam" id="TIGR01352">
    <property type="entry name" value="tonB_Cterm"/>
    <property type="match status" value="1"/>
</dbReference>
<feature type="region of interest" description="Disordered" evidence="5">
    <location>
        <begin position="276"/>
        <end position="299"/>
    </location>
</feature>
<dbReference type="AlphaFoldDB" id="A0A4Q9GK43"/>
<evidence type="ECO:0000256" key="2">
    <source>
        <dbReference type="ARBA" id="ARBA00022692"/>
    </source>
</evidence>
<organism evidence="7 8">
    <name type="scientific">Hansschlegelia quercus</name>
    <dbReference type="NCBI Taxonomy" id="2528245"/>
    <lineage>
        <taxon>Bacteria</taxon>
        <taxon>Pseudomonadati</taxon>
        <taxon>Pseudomonadota</taxon>
        <taxon>Alphaproteobacteria</taxon>
        <taxon>Hyphomicrobiales</taxon>
        <taxon>Methylopilaceae</taxon>
        <taxon>Hansschlegelia</taxon>
    </lineage>
</organism>
<feature type="compositionally biased region" description="Low complexity" evidence="5">
    <location>
        <begin position="204"/>
        <end position="220"/>
    </location>
</feature>
<evidence type="ECO:0000256" key="3">
    <source>
        <dbReference type="ARBA" id="ARBA00022989"/>
    </source>
</evidence>
<dbReference type="InterPro" id="IPR006260">
    <property type="entry name" value="TonB/TolA_C"/>
</dbReference>
<name>A0A4Q9GK43_9HYPH</name>
<dbReference type="GO" id="GO:0016020">
    <property type="term" value="C:membrane"/>
    <property type="evidence" value="ECO:0007669"/>
    <property type="project" value="UniProtKB-SubCell"/>
</dbReference>
<feature type="region of interest" description="Disordered" evidence="5">
    <location>
        <begin position="57"/>
        <end position="238"/>
    </location>
</feature>
<dbReference type="EMBL" id="SIUB01000003">
    <property type="protein sequence ID" value="TBN53691.1"/>
    <property type="molecule type" value="Genomic_DNA"/>
</dbReference>
<dbReference type="SUPFAM" id="SSF74653">
    <property type="entry name" value="TolA/TonB C-terminal domain"/>
    <property type="match status" value="1"/>
</dbReference>
<keyword evidence="8" id="KW-1185">Reference proteome</keyword>
<feature type="compositionally biased region" description="Basic and acidic residues" evidence="5">
    <location>
        <begin position="159"/>
        <end position="188"/>
    </location>
</feature>
<keyword evidence="2" id="KW-0812">Transmembrane</keyword>
<dbReference type="GO" id="GO:0055085">
    <property type="term" value="P:transmembrane transport"/>
    <property type="evidence" value="ECO:0007669"/>
    <property type="project" value="InterPro"/>
</dbReference>
<accession>A0A4Q9GK43</accession>
<comment type="subcellular location">
    <subcellularLocation>
        <location evidence="1">Membrane</location>
        <topology evidence="1">Single-pass membrane protein</topology>
    </subcellularLocation>
</comment>
<evidence type="ECO:0000256" key="5">
    <source>
        <dbReference type="SAM" id="MobiDB-lite"/>
    </source>
</evidence>
<dbReference type="RefSeq" id="WP_131002741.1">
    <property type="nucleotide sequence ID" value="NZ_JBHSZR010000003.1"/>
</dbReference>
<evidence type="ECO:0000256" key="4">
    <source>
        <dbReference type="ARBA" id="ARBA00023136"/>
    </source>
</evidence>
<dbReference type="InterPro" id="IPR037682">
    <property type="entry name" value="TonB_C"/>
</dbReference>
<evidence type="ECO:0000259" key="6">
    <source>
        <dbReference type="Pfam" id="PF03544"/>
    </source>
</evidence>
<reference evidence="7 8" key="1">
    <citation type="submission" date="2019-02" db="EMBL/GenBank/DDBJ databases">
        <title>Hansschlegelia quercus sp. nov., a novel methylotrophic bacterium from buds of oak (Quercus robur L.).</title>
        <authorList>
            <person name="Agafonova N.V."/>
            <person name="Kaparullina E.N."/>
            <person name="Grouzdev D.S."/>
            <person name="Doronina N.V."/>
        </authorList>
    </citation>
    <scope>NUCLEOTIDE SEQUENCE [LARGE SCALE GENOMIC DNA]</scope>
    <source>
        <strain evidence="7 8">Dub</strain>
    </source>
</reference>
<dbReference type="Pfam" id="PF03544">
    <property type="entry name" value="TonB_C"/>
    <property type="match status" value="1"/>
</dbReference>
<dbReference type="Gene3D" id="3.30.1150.10">
    <property type="match status" value="1"/>
</dbReference>
<dbReference type="Proteomes" id="UP000291613">
    <property type="component" value="Unassembled WGS sequence"/>
</dbReference>
<evidence type="ECO:0000313" key="7">
    <source>
        <dbReference type="EMBL" id="TBN53691.1"/>
    </source>
</evidence>
<keyword evidence="4" id="KW-0472">Membrane</keyword>
<feature type="domain" description="TonB C-terminal" evidence="6">
    <location>
        <begin position="237"/>
        <end position="297"/>
    </location>
</feature>
<evidence type="ECO:0000313" key="8">
    <source>
        <dbReference type="Proteomes" id="UP000291613"/>
    </source>
</evidence>
<proteinExistence type="predicted"/>
<comment type="caution">
    <text evidence="7">The sequence shown here is derived from an EMBL/GenBank/DDBJ whole genome shotgun (WGS) entry which is preliminary data.</text>
</comment>
<feature type="compositionally biased region" description="Polar residues" evidence="5">
    <location>
        <begin position="286"/>
        <end position="299"/>
    </location>
</feature>